<feature type="compositionally biased region" description="Acidic residues" evidence="4">
    <location>
        <begin position="101"/>
        <end position="113"/>
    </location>
</feature>
<dbReference type="PANTHER" id="PTHR46652:SF3">
    <property type="entry name" value="LEUCINE-RICH REPEAT-CONTAINING PROTEIN 9"/>
    <property type="match status" value="1"/>
</dbReference>
<feature type="compositionally biased region" description="Acidic residues" evidence="4">
    <location>
        <begin position="849"/>
        <end position="861"/>
    </location>
</feature>
<feature type="region of interest" description="Disordered" evidence="4">
    <location>
        <begin position="101"/>
        <end position="121"/>
    </location>
</feature>
<dbReference type="PANTHER" id="PTHR46652">
    <property type="entry name" value="LEUCINE-RICH REPEAT AND IQ DOMAIN-CONTAINING PROTEIN 1-RELATED"/>
    <property type="match status" value="1"/>
</dbReference>
<feature type="compositionally biased region" description="Basic and acidic residues" evidence="4">
    <location>
        <begin position="803"/>
        <end position="825"/>
    </location>
</feature>
<feature type="region of interest" description="Disordered" evidence="4">
    <location>
        <begin position="1054"/>
        <end position="1077"/>
    </location>
</feature>
<feature type="compositionally biased region" description="Basic and acidic residues" evidence="4">
    <location>
        <begin position="833"/>
        <end position="848"/>
    </location>
</feature>
<dbReference type="PROSITE" id="PS51450">
    <property type="entry name" value="LRR"/>
    <property type="match status" value="4"/>
</dbReference>
<feature type="compositionally biased region" description="Acidic residues" evidence="4">
    <location>
        <begin position="472"/>
        <end position="481"/>
    </location>
</feature>
<feature type="compositionally biased region" description="Basic and acidic residues" evidence="4">
    <location>
        <begin position="461"/>
        <end position="471"/>
    </location>
</feature>
<feature type="coiled-coil region" evidence="3">
    <location>
        <begin position="1308"/>
        <end position="1377"/>
    </location>
</feature>
<gene>
    <name evidence="5" type="primary">LRR6</name>
    <name evidence="5" type="ORF">PCHDK_000015700</name>
</gene>
<dbReference type="SMART" id="SM00369">
    <property type="entry name" value="LRR_TYP"/>
    <property type="match status" value="3"/>
</dbReference>
<dbReference type="InterPro" id="IPR050836">
    <property type="entry name" value="SDS22/Internalin_LRR"/>
</dbReference>
<dbReference type="InterPro" id="IPR001611">
    <property type="entry name" value="Leu-rich_rpt"/>
</dbReference>
<dbReference type="Proteomes" id="UP000195879">
    <property type="component" value="Chromosome 1"/>
</dbReference>
<proteinExistence type="predicted"/>
<dbReference type="OrthoDB" id="271226at2759"/>
<feature type="compositionally biased region" description="Basic and acidic residues" evidence="4">
    <location>
        <begin position="569"/>
        <end position="585"/>
    </location>
</feature>
<evidence type="ECO:0000256" key="2">
    <source>
        <dbReference type="ARBA" id="ARBA00022737"/>
    </source>
</evidence>
<keyword evidence="3" id="KW-0175">Coiled coil</keyword>
<keyword evidence="1" id="KW-0433">Leucine-rich repeat</keyword>
<accession>A0A1D3RRJ4</accession>
<feature type="compositionally biased region" description="Acidic residues" evidence="4">
    <location>
        <begin position="791"/>
        <end position="802"/>
    </location>
</feature>
<dbReference type="Gene3D" id="3.80.10.10">
    <property type="entry name" value="Ribonuclease Inhibitor"/>
    <property type="match status" value="2"/>
</dbReference>
<feature type="compositionally biased region" description="Basic and acidic residues" evidence="4">
    <location>
        <begin position="771"/>
        <end position="787"/>
    </location>
</feature>
<feature type="region of interest" description="Disordered" evidence="4">
    <location>
        <begin position="461"/>
        <end position="861"/>
    </location>
</feature>
<evidence type="ECO:0000256" key="1">
    <source>
        <dbReference type="ARBA" id="ARBA00022614"/>
    </source>
</evidence>
<reference evidence="5 6" key="1">
    <citation type="submission" date="2016-08" db="EMBL/GenBank/DDBJ databases">
        <authorList>
            <consortium name="Pathogen Informatics"/>
        </authorList>
    </citation>
    <scope>NUCLEOTIDE SEQUENCE [LARGE SCALE GENOMIC DNA]</scope>
    <source>
        <strain evidence="5 6">DK</strain>
    </source>
</reference>
<feature type="compositionally biased region" description="Acidic residues" evidence="4">
    <location>
        <begin position="680"/>
        <end position="693"/>
    </location>
</feature>
<evidence type="ECO:0000256" key="3">
    <source>
        <dbReference type="SAM" id="Coils"/>
    </source>
</evidence>
<feature type="coiled-coil region" evidence="3">
    <location>
        <begin position="1448"/>
        <end position="1580"/>
    </location>
</feature>
<feature type="compositionally biased region" description="Acidic residues" evidence="4">
    <location>
        <begin position="634"/>
        <end position="646"/>
    </location>
</feature>
<protein>
    <submittedName>
        <fullName evidence="5">Leucine-rich repeat protein</fullName>
    </submittedName>
</protein>
<evidence type="ECO:0000256" key="4">
    <source>
        <dbReference type="SAM" id="MobiDB-lite"/>
    </source>
</evidence>
<dbReference type="InterPro" id="IPR032675">
    <property type="entry name" value="LRR_dom_sf"/>
</dbReference>
<dbReference type="SMART" id="SM00365">
    <property type="entry name" value="LRR_SD22"/>
    <property type="match status" value="4"/>
</dbReference>
<dbReference type="InterPro" id="IPR003591">
    <property type="entry name" value="Leu-rich_rpt_typical-subtyp"/>
</dbReference>
<feature type="compositionally biased region" description="Acidic residues" evidence="4">
    <location>
        <begin position="744"/>
        <end position="766"/>
    </location>
</feature>
<feature type="compositionally biased region" description="Acidic residues" evidence="4">
    <location>
        <begin position="726"/>
        <end position="735"/>
    </location>
</feature>
<keyword evidence="2" id="KW-0677">Repeat</keyword>
<evidence type="ECO:0000313" key="5">
    <source>
        <dbReference type="EMBL" id="SCN58768.1"/>
    </source>
</evidence>
<dbReference type="SUPFAM" id="SSF52058">
    <property type="entry name" value="L domain-like"/>
    <property type="match status" value="1"/>
</dbReference>
<name>A0A1D3RRJ4_PLACE</name>
<sequence>MLLDLSRCKLKSLEDSDVILEKLIELNCDYTSITYLDVSYNNIKTLKGLRHFENLKILNISNNELTSLDGDYIPCSTEKIICDNNNLSDICFKGLTNEREESESEYETDEETGSDSNRKNSYINKTYNYKNENDISSNYSNDLKNYNMHDKYNNSFFYDKIYYTNNNFPLSNLKYLDVSYNNIKRLATFEKYLHILNNRNKLNDSNETNLSKSIQSESVESDIDDAHINNFILSKTEKDVMILFFNSLEILHLRGNKLTNLKGLSVLKNLKVLDLRSNLISHPVQLFYILDNKDWLKKYHDKKAQNKNTYYSYFSYIVKKYKNINLQNIFLLGNNKVFKPKRLLASVFNVLKNVNTKKELITDFSDTVSVNEHIDIFERELCDADDEEDDDSYTTYTNSDVGSEVDVEAEAETEENSNLIENDKYISKNNYNQFANKNNEINTHSDIENIAYKPKDRIELNDSGFYDKNESDYFESNEGEMNEDREVSTPLNQKEIDVESSDTEEDAHGQVESAMDSQDESENQKEDDTSEEEVEPSQVKNDEIVSDSIKNQNDSEIESEEEEEDEEEMARSEIDVDSIKDRNDSETESEEEELARSEIDADPIKNQSDIEVESEEEITRNEIDVGSINNQSDSEIESEEEEEEDEIAKSEIDAGSINNKNDSEIESEVDVDSVKNQNDSEIESEEEEEDEEEMARSEIDVGSIKNQDDREVESEVDVGSIKNQDDSEVESEVDADSVKNQSDSETESEEEEEEEEKEESEYEEDVNMNLESERKEEKEGEQMHKSQTELTDLEIEEIEDIENDKLDIKENESEYKNSHEVTKEVEESDFEDETKNEKEVYASNKESEMNSEIEVSDSDDEIEDEKEEDNFTDFITQNLIQNSNQNVESKSKDVVPFYNNLKKNMLKENDHSEYSEGNESIESNEQIVRLRDVIKKKNRLNSYNCSEIKIDSNEKGIYKKNDISLKKNKKQYNKMIRNKNVNTNSNNLNESIDNMINNNIEENETSCSFSSIVKNKKILKEIETNDKHSDASNFVNHTSIENDILNSEFEQISQSPTLEQNDSGTNSIPQSNHHKNGIIDEYDKARTQMEEKEDADKNLDVIESSINRKCVNHGYSKYFDSANENMHGNADNSPAKQNLSLRTVLEKGNNKVRPDVLEEEKEAKIDASHSMLNESKEIVNKLKNNNAYKKDADKLCKIKSLETSNLSHNKMLNDSYASNYKSSSDLSEMSEMSEADKFDEVHLDVVKTNQHDEKDDINKNNASHKVRNNSNEINKLESKTNKGSVNDNTKILKCYDKINGNSDSHKLIKNLELQLKEAYLKLRKEKQYNNILFKENKELENKIKSINQNKKKFKKKIKKLEKDCSEKNEITKKYEDMMDKLNLVEDSKMEIPMDDIKMQNKYIENSIEQLYCTFFDTLGENHIITKRIEDLASVYSKKENKMESQLNNQMKNLELLKVTEELDKTKNEYFNELQKKENVIINLTENLEELTKSTNDMKNVLAENENKLKTFQIELSQKDELIKELEERNNKLVENEKVIQTERENLLELLYGKDEKLVNAKEYKEEIKELQQKIKNYLHKNTHKVQDKIYEQILDKLYDEQIKIQSLLVEKDQTIVQKNTKIENLQLQLHSWAEEASKWVSIADKHTKLITNHNTLKKNYEELKYKYIMDVKHLQTKKNEKVKELIRKFS</sequence>
<dbReference type="EMBL" id="LT608195">
    <property type="protein sequence ID" value="SCN58768.1"/>
    <property type="molecule type" value="Genomic_DNA"/>
</dbReference>
<feature type="compositionally biased region" description="Polar residues" evidence="4">
    <location>
        <begin position="1054"/>
        <end position="1071"/>
    </location>
</feature>
<organism evidence="5 6">
    <name type="scientific">Plasmodium chabaudi adami</name>
    <dbReference type="NCBI Taxonomy" id="5826"/>
    <lineage>
        <taxon>Eukaryota</taxon>
        <taxon>Sar</taxon>
        <taxon>Alveolata</taxon>
        <taxon>Apicomplexa</taxon>
        <taxon>Aconoidasida</taxon>
        <taxon>Haemosporida</taxon>
        <taxon>Plasmodiidae</taxon>
        <taxon>Plasmodium</taxon>
        <taxon>Plasmodium (Vinckeia)</taxon>
    </lineage>
</organism>
<feature type="compositionally biased region" description="Acidic residues" evidence="4">
    <location>
        <begin position="555"/>
        <end position="568"/>
    </location>
</feature>
<evidence type="ECO:0000313" key="6">
    <source>
        <dbReference type="Proteomes" id="UP000195879"/>
    </source>
</evidence>
<feature type="compositionally biased region" description="Basic and acidic residues" evidence="4">
    <location>
        <begin position="594"/>
        <end position="603"/>
    </location>
</feature>